<protein>
    <recommendedName>
        <fullName evidence="3">Protein kinase domain-containing protein</fullName>
    </recommendedName>
</protein>
<dbReference type="InterPro" id="IPR017441">
    <property type="entry name" value="Protein_kinase_ATP_BS"/>
</dbReference>
<feature type="region of interest" description="Disordered" evidence="2">
    <location>
        <begin position="1"/>
        <end position="25"/>
    </location>
</feature>
<dbReference type="AlphaFoldDB" id="A0A1Y3ANV9"/>
<sequence>MDANQQQLPAQQQQQQPHQSLLSPGHVVKERWRVIRRIGGGGFGEIFECLDLQTNQHVALKVESTRQQKQVCFVCLLE</sequence>
<feature type="domain" description="Protein kinase" evidence="3">
    <location>
        <begin position="32"/>
        <end position="78"/>
    </location>
</feature>
<dbReference type="EMBL" id="MUJZ01069182">
    <property type="protein sequence ID" value="OTF69707.1"/>
    <property type="molecule type" value="Genomic_DNA"/>
</dbReference>
<feature type="binding site" evidence="1">
    <location>
        <position position="61"/>
    </location>
    <ligand>
        <name>ATP</name>
        <dbReference type="ChEBI" id="CHEBI:30616"/>
    </ligand>
</feature>
<organism evidence="4 5">
    <name type="scientific">Euroglyphus maynei</name>
    <name type="common">Mayne's house dust mite</name>
    <dbReference type="NCBI Taxonomy" id="6958"/>
    <lineage>
        <taxon>Eukaryota</taxon>
        <taxon>Metazoa</taxon>
        <taxon>Ecdysozoa</taxon>
        <taxon>Arthropoda</taxon>
        <taxon>Chelicerata</taxon>
        <taxon>Arachnida</taxon>
        <taxon>Acari</taxon>
        <taxon>Acariformes</taxon>
        <taxon>Sarcoptiformes</taxon>
        <taxon>Astigmata</taxon>
        <taxon>Psoroptidia</taxon>
        <taxon>Analgoidea</taxon>
        <taxon>Pyroglyphidae</taxon>
        <taxon>Pyroglyphinae</taxon>
        <taxon>Euroglyphus</taxon>
    </lineage>
</organism>
<dbReference type="Gene3D" id="3.30.200.20">
    <property type="entry name" value="Phosphorylase Kinase, domain 1"/>
    <property type="match status" value="1"/>
</dbReference>
<dbReference type="GO" id="GO:0004672">
    <property type="term" value="F:protein kinase activity"/>
    <property type="evidence" value="ECO:0007669"/>
    <property type="project" value="InterPro"/>
</dbReference>
<feature type="non-terminal residue" evidence="4">
    <location>
        <position position="78"/>
    </location>
</feature>
<dbReference type="PROSITE" id="PS00107">
    <property type="entry name" value="PROTEIN_KINASE_ATP"/>
    <property type="match status" value="1"/>
</dbReference>
<proteinExistence type="predicted"/>
<dbReference type="Proteomes" id="UP000194236">
    <property type="component" value="Unassembled WGS sequence"/>
</dbReference>
<keyword evidence="5" id="KW-1185">Reference proteome</keyword>
<dbReference type="GO" id="GO:0005524">
    <property type="term" value="F:ATP binding"/>
    <property type="evidence" value="ECO:0007669"/>
    <property type="project" value="UniProtKB-UniRule"/>
</dbReference>
<keyword evidence="1" id="KW-0067">ATP-binding</keyword>
<evidence type="ECO:0000313" key="4">
    <source>
        <dbReference type="EMBL" id="OTF69707.1"/>
    </source>
</evidence>
<reference evidence="4 5" key="1">
    <citation type="submission" date="2017-03" db="EMBL/GenBank/DDBJ databases">
        <title>Genome Survey of Euroglyphus maynei.</title>
        <authorList>
            <person name="Arlian L.G."/>
            <person name="Morgan M.S."/>
            <person name="Rider S.D."/>
        </authorList>
    </citation>
    <scope>NUCLEOTIDE SEQUENCE [LARGE SCALE GENOMIC DNA]</scope>
    <source>
        <strain evidence="4">Arlian Lab</strain>
        <tissue evidence="4">Whole body</tissue>
    </source>
</reference>
<evidence type="ECO:0000313" key="5">
    <source>
        <dbReference type="Proteomes" id="UP000194236"/>
    </source>
</evidence>
<feature type="compositionally biased region" description="Low complexity" evidence="2">
    <location>
        <begin position="1"/>
        <end position="24"/>
    </location>
</feature>
<evidence type="ECO:0000259" key="3">
    <source>
        <dbReference type="PROSITE" id="PS50011"/>
    </source>
</evidence>
<keyword evidence="1" id="KW-0547">Nucleotide-binding</keyword>
<name>A0A1Y3ANV9_EURMA</name>
<dbReference type="InterPro" id="IPR011009">
    <property type="entry name" value="Kinase-like_dom_sf"/>
</dbReference>
<accession>A0A1Y3ANV9</accession>
<dbReference type="SUPFAM" id="SSF56112">
    <property type="entry name" value="Protein kinase-like (PK-like)"/>
    <property type="match status" value="1"/>
</dbReference>
<gene>
    <name evidence="4" type="ORF">BLA29_014646</name>
</gene>
<evidence type="ECO:0000256" key="2">
    <source>
        <dbReference type="SAM" id="MobiDB-lite"/>
    </source>
</evidence>
<evidence type="ECO:0000256" key="1">
    <source>
        <dbReference type="PROSITE-ProRule" id="PRU10141"/>
    </source>
</evidence>
<comment type="caution">
    <text evidence="4">The sequence shown here is derived from an EMBL/GenBank/DDBJ whole genome shotgun (WGS) entry which is preliminary data.</text>
</comment>
<dbReference type="PROSITE" id="PS50011">
    <property type="entry name" value="PROTEIN_KINASE_DOM"/>
    <property type="match status" value="1"/>
</dbReference>
<dbReference type="InterPro" id="IPR000719">
    <property type="entry name" value="Prot_kinase_dom"/>
</dbReference>